<keyword evidence="2" id="KW-1185">Reference proteome</keyword>
<sequence length="799" mass="92511">MKTPQTLKKLVTGFIILTFLAGCSVMLKHRYDQLYGPASVKDRVVPETTAQTPIYHGEVKEIIDNRCVVCHGCYDAPCQLKMSSHQAIDRGASQAVVYDGTRLFTESLTRMFVDAENTEQWRAKGFFSVLNERDQLTEANLMGSSFYRMLALKEQHPLPEQDILPNSFDFGLNRKQYCSKIEDFDRFEKKKPLWGMPYALPGLKQEELDTLTQWLAAGAKTTAQQPLDNAYLQQIEHWENYLNGDSLKQQLVARYIFEHLYIANIYFPDAGPTAGDERQFFKLVRSTTATGEAVNLIPSRRPFDSPKTDQFYYRFVPYIPTVTVKNHMPYRLDANREQRWNEIFFNNAYTVTSLPSYKPAIAANPFETFEQIPSVSRYKFMLDEAEFTISGFIKGPVCRGQIALNVIHDQFWVMFVSPPTEGEYQMDNFLKAQEKNLRLPAEDTGTILPVSAWRRYSKLNQRYNDAWLEEFNKIFPNETERSLDLGIIWDGDNHNDNAALTIFRHFDSATVVKGFWGKQPKTAWIIDYPLLERIHYLLVAGYDVYGNVNHQLLTRLYMDFLRMDGEDNFLMLLPSEASEKELNSWYRDSESNVANYIENIKSRNDDYLGIEYTTDNPKQELLDKIIASMPSAVLVRDEINRPQPNSNPSNTLSELQRLASLKGEKLKEMPELAYMRLRLTTGEDKTYTLIRNLSHTNVSYLFGEKSRIVSKELTLSVMDGVVGSYPNLFLTVDEQDLADFVSRVEALSDEASYRSLLDRYGVRRSNKNFWQYSDWLHDQYFQHQPLNAGLLDYNRLQNR</sequence>
<proteinExistence type="predicted"/>
<reference evidence="1" key="1">
    <citation type="submission" date="2021-12" db="EMBL/GenBank/DDBJ databases">
        <authorList>
            <person name="Rodrigo-Torres L."/>
            <person name="Arahal R. D."/>
            <person name="Lucena T."/>
        </authorList>
    </citation>
    <scope>NUCLEOTIDE SEQUENCE</scope>
    <source>
        <strain evidence="1">CECT 8267</strain>
    </source>
</reference>
<evidence type="ECO:0000313" key="1">
    <source>
        <dbReference type="EMBL" id="CAH0991765.1"/>
    </source>
</evidence>
<comment type="caution">
    <text evidence="1">The sequence shown here is derived from an EMBL/GenBank/DDBJ whole genome shotgun (WGS) entry which is preliminary data.</text>
</comment>
<protein>
    <recommendedName>
        <fullName evidence="3">Fatty acid cis/trans isomerase</fullName>
    </recommendedName>
</protein>
<organism evidence="1 2">
    <name type="scientific">Sinobacterium norvegicum</name>
    <dbReference type="NCBI Taxonomy" id="1641715"/>
    <lineage>
        <taxon>Bacteria</taxon>
        <taxon>Pseudomonadati</taxon>
        <taxon>Pseudomonadota</taxon>
        <taxon>Gammaproteobacteria</taxon>
        <taxon>Cellvibrionales</taxon>
        <taxon>Spongiibacteraceae</taxon>
        <taxon>Sinobacterium</taxon>
    </lineage>
</organism>
<dbReference type="Pfam" id="PF06934">
    <property type="entry name" value="CTI"/>
    <property type="match status" value="1"/>
</dbReference>
<dbReference type="InterPro" id="IPR010706">
    <property type="entry name" value="Fatty_acid_cis-trans_isomerase"/>
</dbReference>
<dbReference type="PROSITE" id="PS51257">
    <property type="entry name" value="PROKAR_LIPOPROTEIN"/>
    <property type="match status" value="1"/>
</dbReference>
<dbReference type="RefSeq" id="WP_237444465.1">
    <property type="nucleotide sequence ID" value="NZ_CAKLPX010000002.1"/>
</dbReference>
<dbReference type="EMBL" id="CAKLPX010000002">
    <property type="protein sequence ID" value="CAH0991765.1"/>
    <property type="molecule type" value="Genomic_DNA"/>
</dbReference>
<name>A0ABN8EJ48_9GAMM</name>
<gene>
    <name evidence="1" type="ORF">SIN8267_01879</name>
</gene>
<dbReference type="Proteomes" id="UP000838100">
    <property type="component" value="Unassembled WGS sequence"/>
</dbReference>
<evidence type="ECO:0008006" key="3">
    <source>
        <dbReference type="Google" id="ProtNLM"/>
    </source>
</evidence>
<accession>A0ABN8EJ48</accession>
<evidence type="ECO:0000313" key="2">
    <source>
        <dbReference type="Proteomes" id="UP000838100"/>
    </source>
</evidence>